<dbReference type="EMBL" id="KN835385">
    <property type="protein sequence ID" value="KIK38576.1"/>
    <property type="molecule type" value="Genomic_DNA"/>
</dbReference>
<organism evidence="3 4">
    <name type="scientific">Suillus luteus UH-Slu-Lm8-n1</name>
    <dbReference type="NCBI Taxonomy" id="930992"/>
    <lineage>
        <taxon>Eukaryota</taxon>
        <taxon>Fungi</taxon>
        <taxon>Dikarya</taxon>
        <taxon>Basidiomycota</taxon>
        <taxon>Agaricomycotina</taxon>
        <taxon>Agaricomycetes</taxon>
        <taxon>Agaricomycetidae</taxon>
        <taxon>Boletales</taxon>
        <taxon>Suillineae</taxon>
        <taxon>Suillaceae</taxon>
        <taxon>Suillus</taxon>
    </lineage>
</organism>
<name>A0A0D0A9X3_9AGAM</name>
<sequence length="100" mass="10762">MNVLSLGTEHFFSFSNLAGSSTLCWVLFGGAQLCLTPSTTRATSTSIAIVMTRGNQRETDRAKAAKKQAALNKSKAKESNTSLAKRKEADAEILRAKQKA</sequence>
<feature type="compositionally biased region" description="Basic and acidic residues" evidence="1">
    <location>
        <begin position="85"/>
        <end position="100"/>
    </location>
</feature>
<dbReference type="FunCoup" id="A0A0D0A9X3">
    <property type="interactions" value="65"/>
</dbReference>
<evidence type="ECO:0000313" key="3">
    <source>
        <dbReference type="EMBL" id="KIK38576.1"/>
    </source>
</evidence>
<reference evidence="3 4" key="1">
    <citation type="submission" date="2014-04" db="EMBL/GenBank/DDBJ databases">
        <authorList>
            <consortium name="DOE Joint Genome Institute"/>
            <person name="Kuo A."/>
            <person name="Ruytinx J."/>
            <person name="Rineau F."/>
            <person name="Colpaert J."/>
            <person name="Kohler A."/>
            <person name="Nagy L.G."/>
            <person name="Floudas D."/>
            <person name="Copeland A."/>
            <person name="Barry K.W."/>
            <person name="Cichocki N."/>
            <person name="Veneault-Fourrey C."/>
            <person name="LaButti K."/>
            <person name="Lindquist E.A."/>
            <person name="Lipzen A."/>
            <person name="Lundell T."/>
            <person name="Morin E."/>
            <person name="Murat C."/>
            <person name="Sun H."/>
            <person name="Tunlid A."/>
            <person name="Henrissat B."/>
            <person name="Grigoriev I.V."/>
            <person name="Hibbett D.S."/>
            <person name="Martin F."/>
            <person name="Nordberg H.P."/>
            <person name="Cantor M.N."/>
            <person name="Hua S.X."/>
        </authorList>
    </citation>
    <scope>NUCLEOTIDE SEQUENCE [LARGE SCALE GENOMIC DNA]</scope>
    <source>
        <strain evidence="3 4">UH-Slu-Lm8-n1</strain>
    </source>
</reference>
<dbReference type="AlphaFoldDB" id="A0A0D0A9X3"/>
<evidence type="ECO:0000259" key="2">
    <source>
        <dbReference type="Pfam" id="PF04419"/>
    </source>
</evidence>
<dbReference type="InParanoid" id="A0A0D0A9X3"/>
<reference evidence="4" key="2">
    <citation type="submission" date="2015-01" db="EMBL/GenBank/DDBJ databases">
        <title>Evolutionary Origins and Diversification of the Mycorrhizal Mutualists.</title>
        <authorList>
            <consortium name="DOE Joint Genome Institute"/>
            <consortium name="Mycorrhizal Genomics Consortium"/>
            <person name="Kohler A."/>
            <person name="Kuo A."/>
            <person name="Nagy L.G."/>
            <person name="Floudas D."/>
            <person name="Copeland A."/>
            <person name="Barry K.W."/>
            <person name="Cichocki N."/>
            <person name="Veneault-Fourrey C."/>
            <person name="LaButti K."/>
            <person name="Lindquist E.A."/>
            <person name="Lipzen A."/>
            <person name="Lundell T."/>
            <person name="Morin E."/>
            <person name="Murat C."/>
            <person name="Riley R."/>
            <person name="Ohm R."/>
            <person name="Sun H."/>
            <person name="Tunlid A."/>
            <person name="Henrissat B."/>
            <person name="Grigoriev I.V."/>
            <person name="Hibbett D.S."/>
            <person name="Martin F."/>
        </authorList>
    </citation>
    <scope>NUCLEOTIDE SEQUENCE [LARGE SCALE GENOMIC DNA]</scope>
    <source>
        <strain evidence="4">UH-Slu-Lm8-n1</strain>
    </source>
</reference>
<evidence type="ECO:0000256" key="1">
    <source>
        <dbReference type="SAM" id="MobiDB-lite"/>
    </source>
</evidence>
<dbReference type="STRING" id="930992.A0A0D0A9X3"/>
<dbReference type="HOGENOM" id="CLU_2307911_0_0_1"/>
<evidence type="ECO:0000313" key="4">
    <source>
        <dbReference type="Proteomes" id="UP000054485"/>
    </source>
</evidence>
<accession>A0A0D0A9X3</accession>
<dbReference type="InterPro" id="IPR007513">
    <property type="entry name" value="SERF-like_N"/>
</dbReference>
<protein>
    <recommendedName>
        <fullName evidence="2">Small EDRK-rich factor-like N-terminal domain-containing protein</fullName>
    </recommendedName>
</protein>
<keyword evidence="4" id="KW-1185">Reference proteome</keyword>
<dbReference type="Proteomes" id="UP000054485">
    <property type="component" value="Unassembled WGS sequence"/>
</dbReference>
<dbReference type="Pfam" id="PF04419">
    <property type="entry name" value="SERF-like_N"/>
    <property type="match status" value="1"/>
</dbReference>
<proteinExistence type="predicted"/>
<feature type="region of interest" description="Disordered" evidence="1">
    <location>
        <begin position="54"/>
        <end position="100"/>
    </location>
</feature>
<dbReference type="OrthoDB" id="18018at2759"/>
<gene>
    <name evidence="3" type="ORF">CY34DRAFT_14959</name>
</gene>
<feature type="domain" description="Small EDRK-rich factor-like N-terminal" evidence="2">
    <location>
        <begin position="51"/>
        <end position="87"/>
    </location>
</feature>